<keyword evidence="5" id="KW-1185">Reference proteome</keyword>
<dbReference type="Pfam" id="PF06904">
    <property type="entry name" value="Extensin-like_C"/>
    <property type="match status" value="1"/>
</dbReference>
<feature type="chain" id="PRO_5037595912" evidence="2">
    <location>
        <begin position="23"/>
        <end position="295"/>
    </location>
</feature>
<accession>A0A926GFK8</accession>
<dbReference type="RefSeq" id="WP_187792907.1">
    <property type="nucleotide sequence ID" value="NZ_JACOQL010000002.1"/>
</dbReference>
<feature type="signal peptide" evidence="2">
    <location>
        <begin position="1"/>
        <end position="22"/>
    </location>
</feature>
<feature type="region of interest" description="Disordered" evidence="1">
    <location>
        <begin position="24"/>
        <end position="74"/>
    </location>
</feature>
<dbReference type="Proteomes" id="UP000608594">
    <property type="component" value="Unassembled WGS sequence"/>
</dbReference>
<protein>
    <submittedName>
        <fullName evidence="4">Extensin family protein</fullName>
    </submittedName>
</protein>
<feature type="domain" description="Extensin-like C-terminal" evidence="3">
    <location>
        <begin position="113"/>
        <end position="294"/>
    </location>
</feature>
<dbReference type="EMBL" id="JACOQL010000002">
    <property type="protein sequence ID" value="MBC9246419.1"/>
    <property type="molecule type" value="Genomic_DNA"/>
</dbReference>
<reference evidence="4" key="1">
    <citation type="submission" date="2020-08" db="EMBL/GenBank/DDBJ databases">
        <title>Paracoccus amoyensis sp. nov., isolated from the surface seawater at coast of Xiamen, Fujian.</title>
        <authorList>
            <person name="Lyu L."/>
        </authorList>
    </citation>
    <scope>NUCLEOTIDE SEQUENCE</scope>
    <source>
        <strain evidence="4">11-3</strain>
    </source>
</reference>
<evidence type="ECO:0000313" key="4">
    <source>
        <dbReference type="EMBL" id="MBC9246419.1"/>
    </source>
</evidence>
<gene>
    <name evidence="4" type="ORF">H4P12_06770</name>
</gene>
<evidence type="ECO:0000313" key="5">
    <source>
        <dbReference type="Proteomes" id="UP000608594"/>
    </source>
</evidence>
<dbReference type="InterPro" id="IPR009683">
    <property type="entry name" value="Extensin-like_C"/>
</dbReference>
<evidence type="ECO:0000256" key="2">
    <source>
        <dbReference type="SAM" id="SignalP"/>
    </source>
</evidence>
<evidence type="ECO:0000256" key="1">
    <source>
        <dbReference type="SAM" id="MobiDB-lite"/>
    </source>
</evidence>
<evidence type="ECO:0000259" key="3">
    <source>
        <dbReference type="Pfam" id="PF06904"/>
    </source>
</evidence>
<organism evidence="4 5">
    <name type="scientific">Paracoccus amoyensis</name>
    <dbReference type="NCBI Taxonomy" id="2760093"/>
    <lineage>
        <taxon>Bacteria</taxon>
        <taxon>Pseudomonadati</taxon>
        <taxon>Pseudomonadota</taxon>
        <taxon>Alphaproteobacteria</taxon>
        <taxon>Rhodobacterales</taxon>
        <taxon>Paracoccaceae</taxon>
        <taxon>Paracoccus</taxon>
    </lineage>
</organism>
<proteinExistence type="predicted"/>
<comment type="caution">
    <text evidence="4">The sequence shown here is derived from an EMBL/GenBank/DDBJ whole genome shotgun (WGS) entry which is preliminary data.</text>
</comment>
<name>A0A926GFK8_9RHOB</name>
<dbReference type="AlphaFoldDB" id="A0A926GFK8"/>
<keyword evidence="2" id="KW-0732">Signal</keyword>
<sequence length="295" mass="31929">MNWAASTLIVTLGCLWLSAAHAQERPASAPRSDDEWSQGSPVVDADARPPEKPATQDAANPEGSPEGGDGDTSSAVDEKVLADKPAAPLEQTFGPPPPPLWYLQRETDQEYAACKLALSFLGTIYHEEDQQNDADNPECGIARPIRVDRILPDLTLEGGALMRCDTARALGLWAHQFLRPASAALPDAPRVTSLQLGTTYDCRGRVGTEKTTPKLSEHAYGNAIDIMAFVFDNGETLRVEPRVDTGQMTEAFQKAVRHAGCLYFSTVLGPGSNAAHDNHLHFDVAVRKGGWRLCE</sequence>